<feature type="signal peptide" evidence="1">
    <location>
        <begin position="1"/>
        <end position="18"/>
    </location>
</feature>
<evidence type="ECO:0000256" key="1">
    <source>
        <dbReference type="SAM" id="SignalP"/>
    </source>
</evidence>
<dbReference type="InterPro" id="IPR000259">
    <property type="entry name" value="Adhesion_dom_fimbrial"/>
</dbReference>
<keyword evidence="4" id="KW-1185">Reference proteome</keyword>
<evidence type="ECO:0000313" key="4">
    <source>
        <dbReference type="Proteomes" id="UP001595999"/>
    </source>
</evidence>
<name>A0ABV8ZMT3_9NEIS</name>
<feature type="chain" id="PRO_5046438535" evidence="1">
    <location>
        <begin position="19"/>
        <end position="173"/>
    </location>
</feature>
<dbReference type="PANTHER" id="PTHR33420:SF10">
    <property type="entry name" value="FIMBRIAE MAJOR SUBUNIT"/>
    <property type="match status" value="1"/>
</dbReference>
<gene>
    <name evidence="3" type="ORF">ACFO0R_04190</name>
</gene>
<keyword evidence="1" id="KW-0732">Signal</keyword>
<dbReference type="EMBL" id="JBHSEK010000002">
    <property type="protein sequence ID" value="MFC4488809.1"/>
    <property type="molecule type" value="Genomic_DNA"/>
</dbReference>
<dbReference type="SUPFAM" id="SSF49401">
    <property type="entry name" value="Bacterial adhesins"/>
    <property type="match status" value="1"/>
</dbReference>
<accession>A0ABV8ZMT3</accession>
<dbReference type="Proteomes" id="UP001595999">
    <property type="component" value="Unassembled WGS sequence"/>
</dbReference>
<feature type="domain" description="Fimbrial-type adhesion" evidence="2">
    <location>
        <begin position="22"/>
        <end position="173"/>
    </location>
</feature>
<dbReference type="InterPro" id="IPR036937">
    <property type="entry name" value="Adhesion_dom_fimbrial_sf"/>
</dbReference>
<dbReference type="Pfam" id="PF00419">
    <property type="entry name" value="Fimbrial"/>
    <property type="match status" value="1"/>
</dbReference>
<dbReference type="PANTHER" id="PTHR33420">
    <property type="entry name" value="FIMBRIAL SUBUNIT ELFA-RELATED"/>
    <property type="match status" value="1"/>
</dbReference>
<comment type="caution">
    <text evidence="3">The sequence shown here is derived from an EMBL/GenBank/DDBJ whole genome shotgun (WGS) entry which is preliminary data.</text>
</comment>
<reference evidence="4" key="1">
    <citation type="journal article" date="2019" name="Int. J. Syst. Evol. Microbiol.">
        <title>The Global Catalogue of Microorganisms (GCM) 10K type strain sequencing project: providing services to taxonomists for standard genome sequencing and annotation.</title>
        <authorList>
            <consortium name="The Broad Institute Genomics Platform"/>
            <consortium name="The Broad Institute Genome Sequencing Center for Infectious Disease"/>
            <person name="Wu L."/>
            <person name="Ma J."/>
        </authorList>
    </citation>
    <scope>NUCLEOTIDE SEQUENCE [LARGE SCALE GENOMIC DNA]</scope>
    <source>
        <strain evidence="4">CGMCC 4.7608</strain>
    </source>
</reference>
<evidence type="ECO:0000259" key="2">
    <source>
        <dbReference type="Pfam" id="PF00419"/>
    </source>
</evidence>
<dbReference type="RefSeq" id="WP_048411195.1">
    <property type="nucleotide sequence ID" value="NZ_JAJOHW010000097.1"/>
</dbReference>
<dbReference type="Gene3D" id="2.60.40.1090">
    <property type="entry name" value="Fimbrial-type adhesion domain"/>
    <property type="match status" value="1"/>
</dbReference>
<evidence type="ECO:0000313" key="3">
    <source>
        <dbReference type="EMBL" id="MFC4488809.1"/>
    </source>
</evidence>
<sequence length="173" mass="17444">MKRILIVAGLCAPVLAQAGNTINFQGEVSTQTCSVDINGNTASPVVLLPTVPASSLDKNGAVAGQTDFTIRLSGCTADASADTPISAVFVANRLTATGNIGNAGTAGKVALQLLDPASPGSPFNLTGGYKAPGLVLKKGQTTAAYDFAVRYYAEDAASAGTVLGSVQYAVSYQ</sequence>
<dbReference type="InterPro" id="IPR008966">
    <property type="entry name" value="Adhesion_dom_sf"/>
</dbReference>
<organism evidence="3 4">
    <name type="scientific">Chromobacterium aquaticum</name>
    <dbReference type="NCBI Taxonomy" id="467180"/>
    <lineage>
        <taxon>Bacteria</taxon>
        <taxon>Pseudomonadati</taxon>
        <taxon>Pseudomonadota</taxon>
        <taxon>Betaproteobacteria</taxon>
        <taxon>Neisseriales</taxon>
        <taxon>Chromobacteriaceae</taxon>
        <taxon>Chromobacterium</taxon>
    </lineage>
</organism>
<dbReference type="InterPro" id="IPR050263">
    <property type="entry name" value="Bact_Fimbrial_Adh_Pro"/>
</dbReference>
<protein>
    <submittedName>
        <fullName evidence="3">Fimbrial protein</fullName>
    </submittedName>
</protein>
<proteinExistence type="predicted"/>